<feature type="domain" description="Peptidase M16 C-terminal" evidence="5">
    <location>
        <begin position="177"/>
        <end position="353"/>
    </location>
</feature>
<evidence type="ECO:0000259" key="4">
    <source>
        <dbReference type="Pfam" id="PF00675"/>
    </source>
</evidence>
<evidence type="ECO:0000256" key="3">
    <source>
        <dbReference type="RuleBase" id="RU004447"/>
    </source>
</evidence>
<comment type="caution">
    <text evidence="6">The sequence shown here is derived from an EMBL/GenBank/DDBJ whole genome shotgun (WGS) entry which is preliminary data.</text>
</comment>
<dbReference type="InterPro" id="IPR001431">
    <property type="entry name" value="Pept_M16_Zn_BS"/>
</dbReference>
<evidence type="ECO:0000256" key="1">
    <source>
        <dbReference type="ARBA" id="ARBA00001947"/>
    </source>
</evidence>
<dbReference type="GeneID" id="93424405"/>
<dbReference type="Gene3D" id="3.30.830.10">
    <property type="entry name" value="Metalloenzyme, LuxS/M16 peptidase-like"/>
    <property type="match status" value="2"/>
</dbReference>
<dbReference type="AlphaFoldDB" id="A0A2V1IXP1"/>
<feature type="domain" description="Peptidase M16 N-terminal" evidence="4">
    <location>
        <begin position="37"/>
        <end position="168"/>
    </location>
</feature>
<evidence type="ECO:0000313" key="7">
    <source>
        <dbReference type="Proteomes" id="UP000244925"/>
    </source>
</evidence>
<evidence type="ECO:0000259" key="5">
    <source>
        <dbReference type="Pfam" id="PF05193"/>
    </source>
</evidence>
<dbReference type="PANTHER" id="PTHR11851:SF49">
    <property type="entry name" value="MITOCHONDRIAL-PROCESSING PEPTIDASE SUBUNIT ALPHA"/>
    <property type="match status" value="1"/>
</dbReference>
<dbReference type="SUPFAM" id="SSF63411">
    <property type="entry name" value="LuxS/MPP-like metallohydrolase"/>
    <property type="match status" value="2"/>
</dbReference>
<dbReference type="PANTHER" id="PTHR11851">
    <property type="entry name" value="METALLOPROTEASE"/>
    <property type="match status" value="1"/>
</dbReference>
<proteinExistence type="inferred from homology"/>
<dbReference type="InterPro" id="IPR011249">
    <property type="entry name" value="Metalloenz_LuxS/M16"/>
</dbReference>
<dbReference type="GO" id="GO:0006508">
    <property type="term" value="P:proteolysis"/>
    <property type="evidence" value="ECO:0007669"/>
    <property type="project" value="InterPro"/>
</dbReference>
<dbReference type="RefSeq" id="WP_107036283.1">
    <property type="nucleotide sequence ID" value="NZ_CAOXDM010000028.1"/>
</dbReference>
<name>A0A2V1IXP1_9BACT</name>
<dbReference type="EMBL" id="PUBV01000016">
    <property type="protein sequence ID" value="PWB07065.1"/>
    <property type="molecule type" value="Genomic_DNA"/>
</dbReference>
<dbReference type="Pfam" id="PF00675">
    <property type="entry name" value="Peptidase_M16"/>
    <property type="match status" value="1"/>
</dbReference>
<accession>A0A2V1IXP1</accession>
<organism evidence="6 7">
    <name type="scientific">Paramuribaculum intestinale</name>
    <dbReference type="NCBI Taxonomy" id="2094151"/>
    <lineage>
        <taxon>Bacteria</taxon>
        <taxon>Pseudomonadati</taxon>
        <taxon>Bacteroidota</taxon>
        <taxon>Bacteroidia</taxon>
        <taxon>Bacteroidales</taxon>
        <taxon>Muribaculaceae</taxon>
        <taxon>Paramuribaculum</taxon>
    </lineage>
</organism>
<protein>
    <submittedName>
        <fullName evidence="6">Insulinase family protein</fullName>
    </submittedName>
</protein>
<dbReference type="InterPro" id="IPR011765">
    <property type="entry name" value="Pept_M16_N"/>
</dbReference>
<sequence length="417" mass="46151">MTTHHKSERNPVAISHMTLPTGLRLLHIPLAGDVEYFGMAVRAGSRDEMPGEEGLAHFVEHTIFKGTIHRKACHIVNCLESVGGELNAFTTKEETNVYSVFPKGNLRRAAGLIADLVTDSVFPAQQLDKERSVVEDEINSYLDSPSEAVYDDFDELIFAGSPLAHNILGSCDTLATFTPEKCRQWLERHFTIDSSIVFYAGSERPEKVIRTVSGAFERFTRRSNGADTPIPAATAAPFIIDRGSSRHQAHTLSGVITASLYDNSRFALSLLSNIIGGPGMNSLLNVELRERRGLVYTVESSLALYSDCGLLTVYFGCDPDNHARCLDVMRRALGRLSSDGLSERKFRQAQRQLSGQTVISSEQRENAVMSAARSFLLRGEVMTTDDCRKAIESITPDDFRQVLKLIDPERLSTLTLH</sequence>
<dbReference type="GO" id="GO:0046872">
    <property type="term" value="F:metal ion binding"/>
    <property type="evidence" value="ECO:0007669"/>
    <property type="project" value="InterPro"/>
</dbReference>
<comment type="similarity">
    <text evidence="2 3">Belongs to the peptidase M16 family.</text>
</comment>
<dbReference type="Pfam" id="PF05193">
    <property type="entry name" value="Peptidase_M16_C"/>
    <property type="match status" value="1"/>
</dbReference>
<reference evidence="7" key="1">
    <citation type="submission" date="2018-02" db="EMBL/GenBank/DDBJ databases">
        <authorList>
            <person name="Clavel T."/>
            <person name="Strowig T."/>
        </authorList>
    </citation>
    <scope>NUCLEOTIDE SEQUENCE [LARGE SCALE GENOMIC DNA]</scope>
    <source>
        <strain evidence="7">DSM 100764</strain>
    </source>
</reference>
<dbReference type="InterPro" id="IPR007863">
    <property type="entry name" value="Peptidase_M16_C"/>
</dbReference>
<dbReference type="InterPro" id="IPR050361">
    <property type="entry name" value="MPP/UQCRC_Complex"/>
</dbReference>
<evidence type="ECO:0000313" key="6">
    <source>
        <dbReference type="EMBL" id="PWB07065.1"/>
    </source>
</evidence>
<evidence type="ECO:0000256" key="2">
    <source>
        <dbReference type="ARBA" id="ARBA00007261"/>
    </source>
</evidence>
<dbReference type="GO" id="GO:0004222">
    <property type="term" value="F:metalloendopeptidase activity"/>
    <property type="evidence" value="ECO:0007669"/>
    <property type="project" value="InterPro"/>
</dbReference>
<dbReference type="PROSITE" id="PS00143">
    <property type="entry name" value="INSULINASE"/>
    <property type="match status" value="1"/>
</dbReference>
<dbReference type="Proteomes" id="UP000244925">
    <property type="component" value="Unassembled WGS sequence"/>
</dbReference>
<comment type="cofactor">
    <cofactor evidence="1">
        <name>Zn(2+)</name>
        <dbReference type="ChEBI" id="CHEBI:29105"/>
    </cofactor>
</comment>
<gene>
    <name evidence="6" type="ORF">C5O25_08335</name>
</gene>
<keyword evidence="7" id="KW-1185">Reference proteome</keyword>